<feature type="transmembrane region" description="Helical" evidence="1">
    <location>
        <begin position="244"/>
        <end position="264"/>
    </location>
</feature>
<dbReference type="InterPro" id="IPR037185">
    <property type="entry name" value="EmrE-like"/>
</dbReference>
<feature type="transmembrane region" description="Helical" evidence="1">
    <location>
        <begin position="131"/>
        <end position="150"/>
    </location>
</feature>
<dbReference type="PANTHER" id="PTHR22911">
    <property type="entry name" value="ACYL-MALONYL CONDENSING ENZYME-RELATED"/>
    <property type="match status" value="1"/>
</dbReference>
<keyword evidence="1" id="KW-0812">Transmembrane</keyword>
<dbReference type="AlphaFoldDB" id="A0A975ZM02"/>
<feature type="transmembrane region" description="Helical" evidence="1">
    <location>
        <begin position="186"/>
        <end position="206"/>
    </location>
</feature>
<organism evidence="3 4">
    <name type="scientific">Marinovum algicola</name>
    <dbReference type="NCBI Taxonomy" id="42444"/>
    <lineage>
        <taxon>Bacteria</taxon>
        <taxon>Pseudomonadati</taxon>
        <taxon>Pseudomonadota</taxon>
        <taxon>Alphaproteobacteria</taxon>
        <taxon>Rhodobacterales</taxon>
        <taxon>Roseobacteraceae</taxon>
        <taxon>Marinovum</taxon>
    </lineage>
</organism>
<feature type="transmembrane region" description="Helical" evidence="1">
    <location>
        <begin position="212"/>
        <end position="232"/>
    </location>
</feature>
<evidence type="ECO:0000256" key="1">
    <source>
        <dbReference type="SAM" id="Phobius"/>
    </source>
</evidence>
<sequence>MAFAQIPRPRTDAARGILLMIGTMLLFSILDACAKELTTRVGVPTTLWARYAGQTMIVFLLVLPRLGATLRTRYPLLQLLRSICLFAATFCFFNGLARIGLAENTAIMDLNPVLITLGGALFLGEKIGLRRALGIGAALIGALIIIRPGTDVFSPAAIFPLGAALFFSAYALLTRFVGRDEDAWTSLLYTAAFGGVVMTGLLPVVGEMPSDATSFGLIAVIGGIAAAGQLLLIRALQIAEAGTLAPFTYCGLLFATLWGALIFGEYPDRATILGASIIVVSGIYVWYRETHAKPA</sequence>
<dbReference type="PANTHER" id="PTHR22911:SF103">
    <property type="entry name" value="BLR2811 PROTEIN"/>
    <property type="match status" value="1"/>
</dbReference>
<evidence type="ECO:0000313" key="4">
    <source>
        <dbReference type="Proteomes" id="UP000182932"/>
    </source>
</evidence>
<feature type="transmembrane region" description="Helical" evidence="1">
    <location>
        <begin position="48"/>
        <end position="67"/>
    </location>
</feature>
<dbReference type="GeneID" id="80817035"/>
<dbReference type="RefSeq" id="WP_211568848.1">
    <property type="nucleotide sequence ID" value="NZ_CATLTK010000043.1"/>
</dbReference>
<dbReference type="Proteomes" id="UP000182932">
    <property type="component" value="Unassembled WGS sequence"/>
</dbReference>
<proteinExistence type="predicted"/>
<feature type="transmembrane region" description="Helical" evidence="1">
    <location>
        <begin position="79"/>
        <end position="100"/>
    </location>
</feature>
<dbReference type="GO" id="GO:0016020">
    <property type="term" value="C:membrane"/>
    <property type="evidence" value="ECO:0007669"/>
    <property type="project" value="InterPro"/>
</dbReference>
<accession>A0A975ZM02</accession>
<dbReference type="InterPro" id="IPR000620">
    <property type="entry name" value="EamA_dom"/>
</dbReference>
<feature type="domain" description="EamA" evidence="2">
    <location>
        <begin position="15"/>
        <end position="146"/>
    </location>
</feature>
<dbReference type="Pfam" id="PF00892">
    <property type="entry name" value="EamA"/>
    <property type="match status" value="2"/>
</dbReference>
<feature type="transmembrane region" description="Helical" evidence="1">
    <location>
        <begin position="106"/>
        <end position="124"/>
    </location>
</feature>
<comment type="caution">
    <text evidence="3">The sequence shown here is derived from an EMBL/GenBank/DDBJ whole genome shotgun (WGS) entry which is preliminary data.</text>
</comment>
<name>A0A975ZM02_9RHOB</name>
<keyword evidence="1" id="KW-0472">Membrane</keyword>
<keyword evidence="1" id="KW-1133">Transmembrane helix</keyword>
<evidence type="ECO:0000313" key="3">
    <source>
        <dbReference type="EMBL" id="SEI83963.1"/>
    </source>
</evidence>
<protein>
    <submittedName>
        <fullName evidence="3">Uncharacterized membrane protein</fullName>
    </submittedName>
</protein>
<dbReference type="SUPFAM" id="SSF103481">
    <property type="entry name" value="Multidrug resistance efflux transporter EmrE"/>
    <property type="match status" value="2"/>
</dbReference>
<feature type="transmembrane region" description="Helical" evidence="1">
    <location>
        <begin position="270"/>
        <end position="287"/>
    </location>
</feature>
<gene>
    <name evidence="3" type="ORF">SAMN04487940_102166</name>
</gene>
<keyword evidence="4" id="KW-1185">Reference proteome</keyword>
<feature type="domain" description="EamA" evidence="2">
    <location>
        <begin position="156"/>
        <end position="281"/>
    </location>
</feature>
<evidence type="ECO:0000259" key="2">
    <source>
        <dbReference type="Pfam" id="PF00892"/>
    </source>
</evidence>
<feature type="transmembrane region" description="Helical" evidence="1">
    <location>
        <begin position="156"/>
        <end position="174"/>
    </location>
</feature>
<dbReference type="Gene3D" id="1.10.3730.20">
    <property type="match status" value="1"/>
</dbReference>
<reference evidence="3 4" key="1">
    <citation type="submission" date="2016-10" db="EMBL/GenBank/DDBJ databases">
        <authorList>
            <person name="Varghese N."/>
            <person name="Submissions S."/>
        </authorList>
    </citation>
    <scope>NUCLEOTIDE SEQUENCE [LARGE SCALE GENOMIC DNA]</scope>
    <source>
        <strain evidence="3 4">FF3</strain>
    </source>
</reference>
<dbReference type="EMBL" id="FNYY01000002">
    <property type="protein sequence ID" value="SEI83963.1"/>
    <property type="molecule type" value="Genomic_DNA"/>
</dbReference>